<proteinExistence type="inferred from homology"/>
<comment type="caution">
    <text evidence="11">The sequence shown here is derived from an EMBL/GenBank/DDBJ whole genome shotgun (WGS) entry which is preliminary data.</text>
</comment>
<keyword evidence="12" id="KW-1185">Reference proteome</keyword>
<dbReference type="OrthoDB" id="655540at2759"/>
<dbReference type="InterPro" id="IPR013057">
    <property type="entry name" value="AA_transpt_TM"/>
</dbReference>
<comment type="similarity">
    <text evidence="7">Belongs to the amino acid/polyamine transporter 2 family. Amino acid/auxin permease (AAAP) (TC 2.A.18.5) subfamily.</text>
</comment>
<dbReference type="AlphaFoldDB" id="A0A2C9VFQ7"/>
<keyword evidence="2" id="KW-0813">Transport</keyword>
<feature type="transmembrane region" description="Helical" evidence="9">
    <location>
        <begin position="458"/>
        <end position="476"/>
    </location>
</feature>
<feature type="compositionally biased region" description="Polar residues" evidence="8">
    <location>
        <begin position="49"/>
        <end position="58"/>
    </location>
</feature>
<evidence type="ECO:0000259" key="10">
    <source>
        <dbReference type="Pfam" id="PF01490"/>
    </source>
</evidence>
<keyword evidence="4" id="KW-0029">Amino-acid transport</keyword>
<feature type="compositionally biased region" description="Basic and acidic residues" evidence="8">
    <location>
        <begin position="35"/>
        <end position="46"/>
    </location>
</feature>
<dbReference type="Gramene" id="Manes.08G081200.1.v8.1">
    <property type="protein sequence ID" value="Manes.08G081200.1.v8.1.CDS"/>
    <property type="gene ID" value="Manes.08G081200.v8.1"/>
</dbReference>
<organism evidence="11 12">
    <name type="scientific">Manihot esculenta</name>
    <name type="common">Cassava</name>
    <name type="synonym">Jatropha manihot</name>
    <dbReference type="NCBI Taxonomy" id="3983"/>
    <lineage>
        <taxon>Eukaryota</taxon>
        <taxon>Viridiplantae</taxon>
        <taxon>Streptophyta</taxon>
        <taxon>Embryophyta</taxon>
        <taxon>Tracheophyta</taxon>
        <taxon>Spermatophyta</taxon>
        <taxon>Magnoliopsida</taxon>
        <taxon>eudicotyledons</taxon>
        <taxon>Gunneridae</taxon>
        <taxon>Pentapetalae</taxon>
        <taxon>rosids</taxon>
        <taxon>fabids</taxon>
        <taxon>Malpighiales</taxon>
        <taxon>Euphorbiaceae</taxon>
        <taxon>Crotonoideae</taxon>
        <taxon>Manihoteae</taxon>
        <taxon>Manihot</taxon>
    </lineage>
</organism>
<evidence type="ECO:0000313" key="12">
    <source>
        <dbReference type="Proteomes" id="UP000091857"/>
    </source>
</evidence>
<keyword evidence="5 9" id="KW-1133">Transmembrane helix</keyword>
<evidence type="ECO:0000256" key="7">
    <source>
        <dbReference type="ARBA" id="ARBA00049662"/>
    </source>
</evidence>
<dbReference type="GO" id="GO:0015171">
    <property type="term" value="F:amino acid transmembrane transporter activity"/>
    <property type="evidence" value="ECO:0000318"/>
    <property type="project" value="GO_Central"/>
</dbReference>
<keyword evidence="3 9" id="KW-0812">Transmembrane</keyword>
<sequence>MVINKAKIKEETMKRDEDLGRDRGDEFQTDDEENQAERACESHYDTESDYSSPAHNSNNSIEAAIPSWPQSYRGSIDMLGTPSISFSKGSNVAGITNSLSSLCKIGQGSDSASSLSKPLISQRSLDNEEVPTSTLPFKLSGSYHFRFSSVEELPPPHKESSFAQAVLNGINILCGIGLLTTPYAVKEGGWLSLSILLLFGIVCCYTGALLKKCLESSPGLRTYPDIGQAAFGVAGRLLISTLLYFELYAACVEYIIMMSDNLSTLFPDTFMSFSGEQLDSHQIFAFIATIVVLPTVWLRDLSLLSYLSVGGVGASILMVVCLLWVGVVNEVGFHQTGVALDLSNLPFAVGIYGYGFAGHAVFPNIYSSMKEPSSFTLVLIISFTFCWFMYTAVAISGFLIFGDSIKSQFTLNMPVQLTASKLAVWTAVVNPMTKYALTIAPVAMSLEELMPSGRLRSYSVSLIIRTTLVVSTLIVAQTFPYFGFVMAFIGSSLAMIVAVIFPCTCYLCLLHERLTKLQIAACIVTIGVGVLTACVGTYSSVARMANKFS</sequence>
<feature type="transmembrane region" description="Helical" evidence="9">
    <location>
        <begin position="231"/>
        <end position="256"/>
    </location>
</feature>
<name>A0A2C9VFQ7_MANES</name>
<evidence type="ECO:0000256" key="1">
    <source>
        <dbReference type="ARBA" id="ARBA00004141"/>
    </source>
</evidence>
<evidence type="ECO:0000256" key="4">
    <source>
        <dbReference type="ARBA" id="ARBA00022970"/>
    </source>
</evidence>
<dbReference type="GO" id="GO:0031090">
    <property type="term" value="C:organelle membrane"/>
    <property type="evidence" value="ECO:0007669"/>
    <property type="project" value="UniProtKB-ARBA"/>
</dbReference>
<accession>A0A2C9VFQ7</accession>
<dbReference type="STRING" id="3983.A0A2C9VFQ7"/>
<dbReference type="Proteomes" id="UP000091857">
    <property type="component" value="Chromosome 8"/>
</dbReference>
<evidence type="ECO:0000256" key="9">
    <source>
        <dbReference type="SAM" id="Phobius"/>
    </source>
</evidence>
<feature type="region of interest" description="Disordered" evidence="8">
    <location>
        <begin position="1"/>
        <end position="58"/>
    </location>
</feature>
<evidence type="ECO:0000256" key="6">
    <source>
        <dbReference type="ARBA" id="ARBA00023136"/>
    </source>
</evidence>
<gene>
    <name evidence="11" type="ORF">MANES_08G081200v8</name>
</gene>
<feature type="transmembrane region" description="Helical" evidence="9">
    <location>
        <begin position="280"/>
        <end position="298"/>
    </location>
</feature>
<dbReference type="PANTHER" id="PTHR22950">
    <property type="entry name" value="AMINO ACID TRANSPORTER"/>
    <property type="match status" value="1"/>
</dbReference>
<dbReference type="GO" id="GO:0016020">
    <property type="term" value="C:membrane"/>
    <property type="evidence" value="ECO:0000318"/>
    <property type="project" value="GO_Central"/>
</dbReference>
<feature type="transmembrane region" description="Helical" evidence="9">
    <location>
        <begin position="190"/>
        <end position="210"/>
    </location>
</feature>
<feature type="transmembrane region" description="Helical" evidence="9">
    <location>
        <begin position="303"/>
        <end position="325"/>
    </location>
</feature>
<dbReference type="Pfam" id="PF01490">
    <property type="entry name" value="Aa_trans"/>
    <property type="match status" value="1"/>
</dbReference>
<evidence type="ECO:0000256" key="3">
    <source>
        <dbReference type="ARBA" id="ARBA00022692"/>
    </source>
</evidence>
<feature type="transmembrane region" description="Helical" evidence="9">
    <location>
        <begin position="345"/>
        <end position="365"/>
    </location>
</feature>
<feature type="transmembrane region" description="Helical" evidence="9">
    <location>
        <begin position="482"/>
        <end position="507"/>
    </location>
</feature>
<comment type="subcellular location">
    <subcellularLocation>
        <location evidence="1">Membrane</location>
        <topology evidence="1">Multi-pass membrane protein</topology>
    </subcellularLocation>
</comment>
<keyword evidence="6 9" id="KW-0472">Membrane</keyword>
<dbReference type="EMBL" id="CM004394">
    <property type="protein sequence ID" value="OAY43587.1"/>
    <property type="molecule type" value="Genomic_DNA"/>
</dbReference>
<evidence type="ECO:0000313" key="11">
    <source>
        <dbReference type="EMBL" id="OAY43587.1"/>
    </source>
</evidence>
<feature type="compositionally biased region" description="Basic and acidic residues" evidence="8">
    <location>
        <begin position="7"/>
        <end position="26"/>
    </location>
</feature>
<dbReference type="PANTHER" id="PTHR22950:SF692">
    <property type="entry name" value="TRANSMEMBRANE AMINO ACID TRANSPORTER FAMILY PROTEIN"/>
    <property type="match status" value="1"/>
</dbReference>
<feature type="transmembrane region" description="Helical" evidence="9">
    <location>
        <begin position="377"/>
        <end position="402"/>
    </location>
</feature>
<evidence type="ECO:0000256" key="8">
    <source>
        <dbReference type="SAM" id="MobiDB-lite"/>
    </source>
</evidence>
<dbReference type="GO" id="GO:0003333">
    <property type="term" value="P:amino acid transmembrane transport"/>
    <property type="evidence" value="ECO:0000318"/>
    <property type="project" value="GO_Central"/>
</dbReference>
<feature type="domain" description="Amino acid transporter transmembrane" evidence="10">
    <location>
        <begin position="159"/>
        <end position="540"/>
    </location>
</feature>
<reference evidence="12" key="1">
    <citation type="journal article" date="2016" name="Nat. Biotechnol.">
        <title>Sequencing wild and cultivated cassava and related species reveals extensive interspecific hybridization and genetic diversity.</title>
        <authorList>
            <person name="Bredeson J.V."/>
            <person name="Lyons J.B."/>
            <person name="Prochnik S.E."/>
            <person name="Wu G.A."/>
            <person name="Ha C.M."/>
            <person name="Edsinger-Gonzales E."/>
            <person name="Grimwood J."/>
            <person name="Schmutz J."/>
            <person name="Rabbi I.Y."/>
            <person name="Egesi C."/>
            <person name="Nauluvula P."/>
            <person name="Lebot V."/>
            <person name="Ndunguru J."/>
            <person name="Mkamilo G."/>
            <person name="Bart R.S."/>
            <person name="Setter T.L."/>
            <person name="Gleadow R.M."/>
            <person name="Kulakow P."/>
            <person name="Ferguson M.E."/>
            <person name="Rounsley S."/>
            <person name="Rokhsar D.S."/>
        </authorList>
    </citation>
    <scope>NUCLEOTIDE SEQUENCE [LARGE SCALE GENOMIC DNA]</scope>
    <source>
        <strain evidence="12">cv. AM560-2</strain>
    </source>
</reference>
<dbReference type="FunFam" id="1.20.1740.10:FF:000047">
    <property type="entry name" value="Amino acid transporter AVT1A"/>
    <property type="match status" value="1"/>
</dbReference>
<protein>
    <recommendedName>
        <fullName evidence="10">Amino acid transporter transmembrane domain-containing protein</fullName>
    </recommendedName>
</protein>
<evidence type="ECO:0000256" key="5">
    <source>
        <dbReference type="ARBA" id="ARBA00022989"/>
    </source>
</evidence>
<feature type="transmembrane region" description="Helical" evidence="9">
    <location>
        <begin position="519"/>
        <end position="541"/>
    </location>
</feature>
<evidence type="ECO:0000256" key="2">
    <source>
        <dbReference type="ARBA" id="ARBA00022448"/>
    </source>
</evidence>